<sequence length="113" mass="11678">MLAVDETGAKFGHKYGGETGSYDDIASFLRPSDVPQPPTGNIAAASHMEARISWAMRARAIQNASAVINKLGGVCRGDFSCTRGGSGVMAVGGIRSFMGLTKACLESSRVAPG</sequence>
<dbReference type="Pfam" id="PF14428">
    <property type="entry name" value="DddA-like"/>
    <property type="match status" value="1"/>
</dbReference>
<proteinExistence type="predicted"/>
<evidence type="ECO:0000313" key="1">
    <source>
        <dbReference type="EMBL" id="MFC1432639.1"/>
    </source>
</evidence>
<dbReference type="InterPro" id="IPR032724">
    <property type="entry name" value="SCP1.201-like"/>
</dbReference>
<reference evidence="1 2" key="1">
    <citation type="submission" date="2024-09" db="EMBL/GenBank/DDBJ databases">
        <authorList>
            <person name="Lee S.D."/>
        </authorList>
    </citation>
    <scope>NUCLEOTIDE SEQUENCE [LARGE SCALE GENOMIC DNA]</scope>
    <source>
        <strain evidence="1 2">N1-3</strain>
    </source>
</reference>
<comment type="caution">
    <text evidence="1">The sequence shown here is derived from an EMBL/GenBank/DDBJ whole genome shotgun (WGS) entry which is preliminary data.</text>
</comment>
<gene>
    <name evidence="1" type="ORF">ACEZDB_18495</name>
</gene>
<name>A0ABV6X344_9ACTN</name>
<protein>
    <submittedName>
        <fullName evidence="1">DddA-like double-stranded DNA deaminase toxin</fullName>
    </submittedName>
</protein>
<dbReference type="RefSeq" id="WP_380554709.1">
    <property type="nucleotide sequence ID" value="NZ_JBHEZY010000006.1"/>
</dbReference>
<dbReference type="Proteomes" id="UP001592530">
    <property type="component" value="Unassembled WGS sequence"/>
</dbReference>
<accession>A0ABV6X344</accession>
<dbReference type="EMBL" id="JBHEZY010000006">
    <property type="protein sequence ID" value="MFC1432639.1"/>
    <property type="molecule type" value="Genomic_DNA"/>
</dbReference>
<evidence type="ECO:0000313" key="2">
    <source>
        <dbReference type="Proteomes" id="UP001592530"/>
    </source>
</evidence>
<organism evidence="1 2">
    <name type="scientific">Streptacidiphilus alkalitolerans</name>
    <dbReference type="NCBI Taxonomy" id="3342712"/>
    <lineage>
        <taxon>Bacteria</taxon>
        <taxon>Bacillati</taxon>
        <taxon>Actinomycetota</taxon>
        <taxon>Actinomycetes</taxon>
        <taxon>Kitasatosporales</taxon>
        <taxon>Streptomycetaceae</taxon>
        <taxon>Streptacidiphilus</taxon>
    </lineage>
</organism>